<dbReference type="Proteomes" id="UP000436016">
    <property type="component" value="Unassembled WGS sequence"/>
</dbReference>
<dbReference type="GO" id="GO:0009697">
    <property type="term" value="P:salicylic acid biosynthetic process"/>
    <property type="evidence" value="ECO:0007669"/>
    <property type="project" value="TreeGrafter"/>
</dbReference>
<reference evidence="4 5" key="1">
    <citation type="submission" date="2019-12" db="EMBL/GenBank/DDBJ databases">
        <title>Strain KN286 was isolated from seawater, which was collected from Caroline Seamount in the tropical western Pacific.</title>
        <authorList>
            <person name="Wang Q."/>
        </authorList>
    </citation>
    <scope>NUCLEOTIDE SEQUENCE [LARGE SCALE GENOMIC DNA]</scope>
    <source>
        <strain evidence="4 5">KN286</strain>
    </source>
</reference>
<accession>A0A6B0TQJ1</accession>
<evidence type="ECO:0000313" key="4">
    <source>
        <dbReference type="EMBL" id="MXU64055.1"/>
    </source>
</evidence>
<keyword evidence="2" id="KW-0413">Isomerase</keyword>
<dbReference type="Gene3D" id="1.20.59.10">
    <property type="entry name" value="Chorismate mutase"/>
    <property type="match status" value="1"/>
</dbReference>
<dbReference type="SUPFAM" id="SSF48600">
    <property type="entry name" value="Chorismate mutase II"/>
    <property type="match status" value="1"/>
</dbReference>
<sequence length="107" mass="11992">MARAPQDCQSMTELRVEIDRLDAELVAALARRAAYIDRAVALKQVEDLPARITWRVQEVQDKVAAEAARHGLPEALVRDLWGRLIEWSIARESKVLHPEAKEAGPNA</sequence>
<dbReference type="EC" id="5.4.99.5" evidence="1"/>
<evidence type="ECO:0000259" key="3">
    <source>
        <dbReference type="PROSITE" id="PS51168"/>
    </source>
</evidence>
<dbReference type="EMBL" id="WUWG01000001">
    <property type="protein sequence ID" value="MXU64055.1"/>
    <property type="molecule type" value="Genomic_DNA"/>
</dbReference>
<evidence type="ECO:0000256" key="2">
    <source>
        <dbReference type="ARBA" id="ARBA00023235"/>
    </source>
</evidence>
<dbReference type="InterPro" id="IPR036979">
    <property type="entry name" value="CM_dom_sf"/>
</dbReference>
<gene>
    <name evidence="4" type="ORF">GSH16_01250</name>
</gene>
<evidence type="ECO:0000313" key="5">
    <source>
        <dbReference type="Proteomes" id="UP000436016"/>
    </source>
</evidence>
<dbReference type="PROSITE" id="PS51168">
    <property type="entry name" value="CHORISMATE_MUT_2"/>
    <property type="match status" value="1"/>
</dbReference>
<dbReference type="RefSeq" id="WP_235912899.1">
    <property type="nucleotide sequence ID" value="NZ_WUWG01000001.1"/>
</dbReference>
<dbReference type="InterPro" id="IPR051331">
    <property type="entry name" value="Chorismate_mutase-related"/>
</dbReference>
<dbReference type="GO" id="GO:0004106">
    <property type="term" value="F:chorismate mutase activity"/>
    <property type="evidence" value="ECO:0007669"/>
    <property type="project" value="UniProtKB-EC"/>
</dbReference>
<dbReference type="Pfam" id="PF01817">
    <property type="entry name" value="CM_2"/>
    <property type="match status" value="1"/>
</dbReference>
<dbReference type="AlphaFoldDB" id="A0A6B0TQJ1"/>
<dbReference type="SMART" id="SM00830">
    <property type="entry name" value="CM_2"/>
    <property type="match status" value="1"/>
</dbReference>
<dbReference type="GO" id="GO:0046417">
    <property type="term" value="P:chorismate metabolic process"/>
    <property type="evidence" value="ECO:0007669"/>
    <property type="project" value="InterPro"/>
</dbReference>
<evidence type="ECO:0000256" key="1">
    <source>
        <dbReference type="ARBA" id="ARBA00012404"/>
    </source>
</evidence>
<feature type="domain" description="Chorismate mutase" evidence="3">
    <location>
        <begin position="5"/>
        <end position="96"/>
    </location>
</feature>
<keyword evidence="5" id="KW-1185">Reference proteome</keyword>
<organism evidence="4 5">
    <name type="scientific">Oceanomicrobium pacificus</name>
    <dbReference type="NCBI Taxonomy" id="2692916"/>
    <lineage>
        <taxon>Bacteria</taxon>
        <taxon>Pseudomonadati</taxon>
        <taxon>Pseudomonadota</taxon>
        <taxon>Alphaproteobacteria</taxon>
        <taxon>Rhodobacterales</taxon>
        <taxon>Paracoccaceae</taxon>
        <taxon>Oceanomicrobium</taxon>
    </lineage>
</organism>
<dbReference type="InterPro" id="IPR002701">
    <property type="entry name" value="CM_II_prokaryot"/>
</dbReference>
<name>A0A6B0TQJ1_9RHOB</name>
<protein>
    <recommendedName>
        <fullName evidence="1">chorismate mutase</fullName>
        <ecNumber evidence="1">5.4.99.5</ecNumber>
    </recommendedName>
</protein>
<dbReference type="PANTHER" id="PTHR38041:SF1">
    <property type="entry name" value="CHORISMATE MUTASE"/>
    <property type="match status" value="1"/>
</dbReference>
<dbReference type="PANTHER" id="PTHR38041">
    <property type="entry name" value="CHORISMATE MUTASE"/>
    <property type="match status" value="1"/>
</dbReference>
<comment type="caution">
    <text evidence="4">The sequence shown here is derived from an EMBL/GenBank/DDBJ whole genome shotgun (WGS) entry which is preliminary data.</text>
</comment>
<dbReference type="InterPro" id="IPR036263">
    <property type="entry name" value="Chorismate_II_sf"/>
</dbReference>
<proteinExistence type="predicted"/>